<dbReference type="InterPro" id="IPR021967">
    <property type="entry name" value="Nup98_C"/>
</dbReference>
<reference evidence="15" key="1">
    <citation type="submission" date="2016-11" db="UniProtKB">
        <authorList>
            <consortium name="WormBaseParasite"/>
        </authorList>
    </citation>
    <scope>IDENTIFICATION</scope>
</reference>
<dbReference type="GO" id="GO:0031965">
    <property type="term" value="C:nuclear membrane"/>
    <property type="evidence" value="ECO:0007669"/>
    <property type="project" value="UniProtKB-SubCell"/>
</dbReference>
<accession>A0A1I7XQL5</accession>
<feature type="compositionally biased region" description="Low complexity" evidence="12">
    <location>
        <begin position="318"/>
        <end position="338"/>
    </location>
</feature>
<dbReference type="PANTHER" id="PTHR23198">
    <property type="entry name" value="NUCLEOPORIN"/>
    <property type="match status" value="1"/>
</dbReference>
<keyword evidence="14" id="KW-1185">Reference proteome</keyword>
<dbReference type="GO" id="GO:0008139">
    <property type="term" value="F:nuclear localization sequence binding"/>
    <property type="evidence" value="ECO:0007669"/>
    <property type="project" value="TreeGrafter"/>
</dbReference>
<sequence>MVLFSACNQMDGQPAKEMKIGDAVEKLVAEKKLTEPRVIQTALSLLSESDVVSMEKQLDTNSVFNLMIENDSFSLTPKMVSVKRFEKKYLTLKPLISPIKCSVLPISNTERLNPIVDAAREELAKYDLSYRIKLFLGIPLRHLLIDVMFGKSTFGSNANTSFNSPGSSGQTNTSGSGTSLFGQKTTSLFGNSTMQNNSFGSSTGGTSLFGSTSGTTGGSLFGSSTSSVSGSTIKFEPLVASDTMMKNGAQQTISTKHMCITAMKAYENKSIEEVRIEDYIANRKTGNTSSGGIFGSASSGGSGLFGNTQQQAKPSLFGASSTTASPFGSSSGGTSIFGNTQNNNASQSFGAQQQPSSSLFGGSSFGTATSTAPATSGGFSFGATNTANSTFGQPASSTGSIFGSSTTATSGLFGKPAGQTGFSFGSTPASGSTTFGQTAGTTGGGLFGNTASKPGGLFGSTTTSGGSLFGNQPAQNTTGSVFGNTQPASQQGSLFGSNTGSQPANILGSDVNQTQVQMALLDAQIAASPYGDSPLLKLATVKDSEEKPNPTSPLNGSNSVNSPTNNSINGKSFLSAVPSKVVFSRKLHFCYYGFFILIILLKVMDQPKSIRNRSSAIPGRDLNYTSSVIPPTLGKGLRTKAPTNFSGLSTSNRSLNGSLINKTIDLAIETSLSGNANRTPVSGRKTNLKHLDLSAVDKAITSRPIEQERDPDELPPVNDSVIGTQKTDRIVAFSPDVDPRVAALQRDQMRRNDPPRLVLDGSACEETTIEDTPVIQPSEVVKTAGGVTLKSSDYYCEPTINAMRDMIVVFRHKEVTVYPDESKKPALGEGLNRPAEVTLERVWHTDRVTKEEVRDDEGDQEIHPSTAELNQSLIDQQLQGKVQRTKVNLVPPAVSFMDTQVWFICDPCQSHVGLGGGLLQVVSTDGDDMSESHSSDDWMDKQAKNSICNCQSTIIDSACVRGGVSRVNWCVGSCFTFSLQPASNHIQISTLEFESDISEDLISDMLEHNIRLSQLITRNLSTSGRMKHCELEGQTTAPRIKPTGDHAQLLDSFLATAKQSHRKRDQRVAGGGIDQMLLAIGFVVRWQIYQKLLRKEESGSSVWSALCFGLINEAIECAITERLHHLASMLSIFSVDPLSTRQDFAAQVEFWDSEMMLQYIDVNVLKVYLVMAGKSNITFIKNGQKEIINCMEDLDWKQALGMHVWWLRGAFCLEDAFEAFCEDVDSGRAASPNNHIYEQLAFSVGNNERACELAIDAGDFVTAHRIFTEEVAPNAIAIGDLNGLKKLCERMEGISAHIHGWGANGQIYVDYCHLKTLGIEEEDDDRLQQLIESIETRIHAPIFKTYIQR</sequence>
<evidence type="ECO:0000256" key="12">
    <source>
        <dbReference type="SAM" id="MobiDB-lite"/>
    </source>
</evidence>
<dbReference type="GO" id="GO:0000973">
    <property type="term" value="P:post-transcriptional tethering of RNA polymerase II gene DNA at nuclear periphery"/>
    <property type="evidence" value="ECO:0007669"/>
    <property type="project" value="TreeGrafter"/>
</dbReference>
<comment type="subcellular location">
    <subcellularLocation>
        <location evidence="2">Nucleus membrane</location>
        <topology evidence="2">Peripheral membrane protein</topology>
        <orientation evidence="2">Nucleoplasmic side</orientation>
    </subcellularLocation>
    <subcellularLocation>
        <location evidence="1">Nucleus</location>
        <location evidence="1">Nuclear pore complex</location>
    </subcellularLocation>
</comment>
<dbReference type="PANTHER" id="PTHR23198:SF6">
    <property type="entry name" value="NUCLEAR PORE COMPLEX PROTEIN NUP98-NUP96"/>
    <property type="match status" value="1"/>
</dbReference>
<dbReference type="GO" id="GO:0051028">
    <property type="term" value="P:mRNA transport"/>
    <property type="evidence" value="ECO:0007669"/>
    <property type="project" value="UniProtKB-KW"/>
</dbReference>
<feature type="compositionally biased region" description="Polar residues" evidence="12">
    <location>
        <begin position="472"/>
        <end position="507"/>
    </location>
</feature>
<feature type="compositionally biased region" description="Polar residues" evidence="12">
    <location>
        <begin position="339"/>
        <end position="355"/>
    </location>
</feature>
<name>A0A1I7XQL5_HETBA</name>
<keyword evidence="10" id="KW-0906">Nuclear pore complex</keyword>
<dbReference type="PROSITE" id="PS51434">
    <property type="entry name" value="NUP_C"/>
    <property type="match status" value="1"/>
</dbReference>
<dbReference type="SUPFAM" id="SSF82215">
    <property type="entry name" value="C-terminal autoproteolytic domain of nucleoporin nup98"/>
    <property type="match status" value="1"/>
</dbReference>
<evidence type="ECO:0000256" key="3">
    <source>
        <dbReference type="ARBA" id="ARBA00008926"/>
    </source>
</evidence>
<feature type="compositionally biased region" description="Low complexity" evidence="12">
    <location>
        <begin position="429"/>
        <end position="440"/>
    </location>
</feature>
<evidence type="ECO:0000256" key="1">
    <source>
        <dbReference type="ARBA" id="ARBA00004567"/>
    </source>
</evidence>
<keyword evidence="9" id="KW-0811">Translocation</keyword>
<dbReference type="FunFam" id="1.10.10.2360:FF:000001">
    <property type="entry name" value="Nuclear pore complex protein Nup98-Nup96"/>
    <property type="match status" value="1"/>
</dbReference>
<dbReference type="InterPro" id="IPR025574">
    <property type="entry name" value="Nucleoporin_FG_rpt"/>
</dbReference>
<keyword evidence="6" id="KW-0068">Autocatalytic cleavage</keyword>
<dbReference type="Proteomes" id="UP000095283">
    <property type="component" value="Unplaced"/>
</dbReference>
<evidence type="ECO:0000256" key="9">
    <source>
        <dbReference type="ARBA" id="ARBA00023010"/>
    </source>
</evidence>
<dbReference type="GO" id="GO:0006606">
    <property type="term" value="P:protein import into nucleus"/>
    <property type="evidence" value="ECO:0007669"/>
    <property type="project" value="TreeGrafter"/>
</dbReference>
<feature type="region of interest" description="Disordered" evidence="12">
    <location>
        <begin position="423"/>
        <end position="507"/>
    </location>
</feature>
<dbReference type="InterPro" id="IPR037665">
    <property type="entry name" value="Nucleoporin_S59-like"/>
</dbReference>
<protein>
    <recommendedName>
        <fullName evidence="4">Nuclear pore complex protein Nup98-Nup96</fullName>
    </recommendedName>
</protein>
<organism evidence="14 15">
    <name type="scientific">Heterorhabditis bacteriophora</name>
    <name type="common">Entomopathogenic nematode worm</name>
    <dbReference type="NCBI Taxonomy" id="37862"/>
    <lineage>
        <taxon>Eukaryota</taxon>
        <taxon>Metazoa</taxon>
        <taxon>Ecdysozoa</taxon>
        <taxon>Nematoda</taxon>
        <taxon>Chromadorea</taxon>
        <taxon>Rhabditida</taxon>
        <taxon>Rhabditina</taxon>
        <taxon>Rhabditomorpha</taxon>
        <taxon>Strongyloidea</taxon>
        <taxon>Heterorhabditidae</taxon>
        <taxon>Heterorhabditis</taxon>
    </lineage>
</organism>
<evidence type="ECO:0000313" key="14">
    <source>
        <dbReference type="Proteomes" id="UP000095283"/>
    </source>
</evidence>
<evidence type="ECO:0000256" key="7">
    <source>
        <dbReference type="ARBA" id="ARBA00022816"/>
    </source>
</evidence>
<dbReference type="GO" id="GO:0017056">
    <property type="term" value="F:structural constituent of nuclear pore"/>
    <property type="evidence" value="ECO:0007669"/>
    <property type="project" value="InterPro"/>
</dbReference>
<dbReference type="GO" id="GO:0003723">
    <property type="term" value="F:RNA binding"/>
    <property type="evidence" value="ECO:0007669"/>
    <property type="project" value="TreeGrafter"/>
</dbReference>
<dbReference type="GO" id="GO:0006405">
    <property type="term" value="P:RNA export from nucleus"/>
    <property type="evidence" value="ECO:0007669"/>
    <property type="project" value="TreeGrafter"/>
</dbReference>
<dbReference type="GO" id="GO:0034398">
    <property type="term" value="P:telomere tethering at nuclear periphery"/>
    <property type="evidence" value="ECO:0007669"/>
    <property type="project" value="TreeGrafter"/>
</dbReference>
<keyword evidence="5" id="KW-0813">Transport</keyword>
<evidence type="ECO:0000256" key="6">
    <source>
        <dbReference type="ARBA" id="ARBA00022813"/>
    </source>
</evidence>
<evidence type="ECO:0000256" key="4">
    <source>
        <dbReference type="ARBA" id="ARBA00013472"/>
    </source>
</evidence>
<dbReference type="WBParaSite" id="Hba_19823">
    <property type="protein sequence ID" value="Hba_19823"/>
    <property type="gene ID" value="Hba_19823"/>
</dbReference>
<dbReference type="InterPro" id="IPR036903">
    <property type="entry name" value="Nup98_auto-Pept-S59_dom_sf"/>
</dbReference>
<feature type="region of interest" description="Disordered" evidence="12">
    <location>
        <begin position="543"/>
        <end position="563"/>
    </location>
</feature>
<evidence type="ECO:0000256" key="8">
    <source>
        <dbReference type="ARBA" id="ARBA00022927"/>
    </source>
</evidence>
<proteinExistence type="inferred from homology"/>
<evidence type="ECO:0000256" key="2">
    <source>
        <dbReference type="ARBA" id="ARBA00004620"/>
    </source>
</evidence>
<dbReference type="Gene3D" id="3.30.720.200">
    <property type="match status" value="1"/>
</dbReference>
<feature type="region of interest" description="Disordered" evidence="12">
    <location>
        <begin position="317"/>
        <end position="364"/>
    </location>
</feature>
<keyword evidence="8" id="KW-0653">Protein transport</keyword>
<dbReference type="InterPro" id="IPR007230">
    <property type="entry name" value="Nup98_auto-Pept-S59_dom"/>
</dbReference>
<dbReference type="Pfam" id="PF12110">
    <property type="entry name" value="Nup96"/>
    <property type="match status" value="1"/>
</dbReference>
<evidence type="ECO:0000259" key="13">
    <source>
        <dbReference type="PROSITE" id="PS51434"/>
    </source>
</evidence>
<dbReference type="GO" id="GO:0044614">
    <property type="term" value="C:nuclear pore cytoplasmic filaments"/>
    <property type="evidence" value="ECO:0007669"/>
    <property type="project" value="TreeGrafter"/>
</dbReference>
<dbReference type="Gene3D" id="1.25.40.690">
    <property type="match status" value="1"/>
</dbReference>
<evidence type="ECO:0000256" key="10">
    <source>
        <dbReference type="ARBA" id="ARBA00023132"/>
    </source>
</evidence>
<dbReference type="Pfam" id="PF04096">
    <property type="entry name" value="Nucleoporin2"/>
    <property type="match status" value="1"/>
</dbReference>
<evidence type="ECO:0000256" key="11">
    <source>
        <dbReference type="ARBA" id="ARBA00023242"/>
    </source>
</evidence>
<dbReference type="Gene3D" id="1.10.10.2360">
    <property type="match status" value="1"/>
</dbReference>
<feature type="domain" description="Peptidase S59" evidence="13">
    <location>
        <begin position="747"/>
        <end position="890"/>
    </location>
</feature>
<dbReference type="Pfam" id="PF21240">
    <property type="entry name" value="Nup98_GLEBS"/>
    <property type="match status" value="1"/>
</dbReference>
<dbReference type="Pfam" id="PF13634">
    <property type="entry name" value="Nucleoporin_FG"/>
    <property type="match status" value="3"/>
</dbReference>
<evidence type="ECO:0000256" key="5">
    <source>
        <dbReference type="ARBA" id="ARBA00022448"/>
    </source>
</evidence>
<comment type="similarity">
    <text evidence="3">Belongs to the nucleoporin GLFG family.</text>
</comment>
<feature type="compositionally biased region" description="Low complexity" evidence="12">
    <location>
        <begin position="459"/>
        <end position="470"/>
    </location>
</feature>
<dbReference type="Gene3D" id="3.30.1610.10">
    <property type="entry name" value="Peptidase S59, nucleoporin"/>
    <property type="match status" value="1"/>
</dbReference>
<keyword evidence="11" id="KW-0539">Nucleus</keyword>
<keyword evidence="7" id="KW-0509">mRNA transport</keyword>
<feature type="compositionally biased region" description="Polar residues" evidence="12">
    <location>
        <begin position="552"/>
        <end position="563"/>
    </location>
</feature>
<evidence type="ECO:0000313" key="15">
    <source>
        <dbReference type="WBParaSite" id="Hba_19823"/>
    </source>
</evidence>